<evidence type="ECO:0000313" key="2">
    <source>
        <dbReference type="EMBL" id="KAK1340637.1"/>
    </source>
</evidence>
<evidence type="ECO:0000256" key="1">
    <source>
        <dbReference type="SAM" id="MobiDB-lite"/>
    </source>
</evidence>
<dbReference type="GO" id="GO:0000976">
    <property type="term" value="F:transcription cis-regulatory region binding"/>
    <property type="evidence" value="ECO:0007669"/>
    <property type="project" value="InterPro"/>
</dbReference>
<dbReference type="PANTHER" id="PTHR46664">
    <property type="entry name" value="ATM INTERACTOR"/>
    <property type="match status" value="1"/>
</dbReference>
<accession>A0AA40LQW5</accession>
<gene>
    <name evidence="2" type="ORF">QTO34_017027</name>
</gene>
<dbReference type="EMBL" id="JAULJE010000007">
    <property type="protein sequence ID" value="KAK1340637.1"/>
    <property type="molecule type" value="Genomic_DNA"/>
</dbReference>
<dbReference type="GO" id="GO:0045944">
    <property type="term" value="P:positive regulation of transcription by RNA polymerase II"/>
    <property type="evidence" value="ECO:0007669"/>
    <property type="project" value="InterPro"/>
</dbReference>
<name>A0AA40LQW5_CNENI</name>
<sequence length="271" mass="29160">MLARAPLTVQHPRGLGLLPELRAHRAPRHLARKGGLYWKPDFPRQLQTLNSCEYQNTGPLLAQTFGFKGTLHCTTERCAASVPPLEDPAGRGTSPSQELGNACQKNSISSINICLTPHNTLYLLHSPDSSVSSCSQTDLTFGSQVSLPISVHTQTFLPSSKVTSSRAAQTDAFLDASFQAGGISRETQTSGMGSPTDDRVQMDQAVMCRDIFESVHSSYGIATDNIISSNLVGETVTHGLLPQNHPKTLSQDTEKSAPVINFSAQNSMLPS</sequence>
<keyword evidence="3" id="KW-1185">Reference proteome</keyword>
<dbReference type="GO" id="GO:0000981">
    <property type="term" value="F:DNA-binding transcription factor activity, RNA polymerase II-specific"/>
    <property type="evidence" value="ECO:0007669"/>
    <property type="project" value="TreeGrafter"/>
</dbReference>
<protein>
    <submittedName>
        <fullName evidence="2">Uncharacterized protein</fullName>
    </submittedName>
</protein>
<organism evidence="2 3">
    <name type="scientific">Cnephaeus nilssonii</name>
    <name type="common">Northern bat</name>
    <name type="synonym">Eptesicus nilssonii</name>
    <dbReference type="NCBI Taxonomy" id="3371016"/>
    <lineage>
        <taxon>Eukaryota</taxon>
        <taxon>Metazoa</taxon>
        <taxon>Chordata</taxon>
        <taxon>Craniata</taxon>
        <taxon>Vertebrata</taxon>
        <taxon>Euteleostomi</taxon>
        <taxon>Mammalia</taxon>
        <taxon>Eutheria</taxon>
        <taxon>Laurasiatheria</taxon>
        <taxon>Chiroptera</taxon>
        <taxon>Yangochiroptera</taxon>
        <taxon>Vespertilionidae</taxon>
        <taxon>Cnephaeus</taxon>
    </lineage>
</organism>
<proteinExistence type="predicted"/>
<comment type="caution">
    <text evidence="2">The sequence shown here is derived from an EMBL/GenBank/DDBJ whole genome shotgun (WGS) entry which is preliminary data.</text>
</comment>
<dbReference type="PANTHER" id="PTHR46664:SF1">
    <property type="entry name" value="ATM INTERACTOR"/>
    <property type="match status" value="1"/>
</dbReference>
<feature type="region of interest" description="Disordered" evidence="1">
    <location>
        <begin position="82"/>
        <end position="101"/>
    </location>
</feature>
<dbReference type="AlphaFoldDB" id="A0AA40LQW5"/>
<reference evidence="2" key="1">
    <citation type="submission" date="2023-06" db="EMBL/GenBank/DDBJ databases">
        <title>Reference genome for the Northern bat (Eptesicus nilssonii), a most northern bat species.</title>
        <authorList>
            <person name="Laine V.N."/>
            <person name="Pulliainen A.T."/>
            <person name="Lilley T.M."/>
        </authorList>
    </citation>
    <scope>NUCLEOTIDE SEQUENCE</scope>
    <source>
        <strain evidence="2">BLF_Eptnil</strain>
        <tissue evidence="2">Kidney</tissue>
    </source>
</reference>
<dbReference type="InterPro" id="IPR055303">
    <property type="entry name" value="ATMIN"/>
</dbReference>
<dbReference type="Proteomes" id="UP001177744">
    <property type="component" value="Unassembled WGS sequence"/>
</dbReference>
<evidence type="ECO:0000313" key="3">
    <source>
        <dbReference type="Proteomes" id="UP001177744"/>
    </source>
</evidence>
<dbReference type="GO" id="GO:0005634">
    <property type="term" value="C:nucleus"/>
    <property type="evidence" value="ECO:0007669"/>
    <property type="project" value="TreeGrafter"/>
</dbReference>